<dbReference type="Pfam" id="PF09656">
    <property type="entry name" value="PGPGW"/>
    <property type="match status" value="1"/>
</dbReference>
<evidence type="ECO:0008006" key="4">
    <source>
        <dbReference type="Google" id="ProtNLM"/>
    </source>
</evidence>
<keyword evidence="1" id="KW-1133">Transmembrane helix</keyword>
<dbReference type="AlphaFoldDB" id="A0A7X5XU87"/>
<dbReference type="InterPro" id="IPR019099">
    <property type="entry name" value="Uncharacterised_PGPGW_TM"/>
</dbReference>
<feature type="transmembrane region" description="Helical" evidence="1">
    <location>
        <begin position="43"/>
        <end position="60"/>
    </location>
</feature>
<accession>A0A7X5XU87</accession>
<evidence type="ECO:0000313" key="3">
    <source>
        <dbReference type="Proteomes" id="UP000535078"/>
    </source>
</evidence>
<evidence type="ECO:0000313" key="2">
    <source>
        <dbReference type="EMBL" id="NJB91064.1"/>
    </source>
</evidence>
<sequence length="103" mass="11832">MARRSFYQRLRSNAQMRTALFALGILLMIAGIAIGPLPGPGFLIVFPLGLMLCLQNSAWAKRVYVRFKWRHPKYGDWADRIMRRVSAARRRARAALERAVDDD</sequence>
<name>A0A7X5XU87_9SPHN</name>
<evidence type="ECO:0000256" key="1">
    <source>
        <dbReference type="SAM" id="Phobius"/>
    </source>
</evidence>
<keyword evidence="1" id="KW-0472">Membrane</keyword>
<organism evidence="2 3">
    <name type="scientific">Sphingopyxis italica</name>
    <dbReference type="NCBI Taxonomy" id="1129133"/>
    <lineage>
        <taxon>Bacteria</taxon>
        <taxon>Pseudomonadati</taxon>
        <taxon>Pseudomonadota</taxon>
        <taxon>Alphaproteobacteria</taxon>
        <taxon>Sphingomonadales</taxon>
        <taxon>Sphingomonadaceae</taxon>
        <taxon>Sphingopyxis</taxon>
    </lineage>
</organism>
<keyword evidence="1" id="KW-0812">Transmembrane</keyword>
<dbReference type="RefSeq" id="WP_245198732.1">
    <property type="nucleotide sequence ID" value="NZ_JAATIT010000004.1"/>
</dbReference>
<proteinExistence type="predicted"/>
<protein>
    <recommendedName>
        <fullName evidence="4">Transmembrane protein (PGPGW)</fullName>
    </recommendedName>
</protein>
<feature type="transmembrane region" description="Helical" evidence="1">
    <location>
        <begin position="20"/>
        <end position="37"/>
    </location>
</feature>
<dbReference type="EMBL" id="JAATIT010000004">
    <property type="protein sequence ID" value="NJB91064.1"/>
    <property type="molecule type" value="Genomic_DNA"/>
</dbReference>
<dbReference type="Proteomes" id="UP000535078">
    <property type="component" value="Unassembled WGS sequence"/>
</dbReference>
<comment type="caution">
    <text evidence="2">The sequence shown here is derived from an EMBL/GenBank/DDBJ whole genome shotgun (WGS) entry which is preliminary data.</text>
</comment>
<reference evidence="2 3" key="1">
    <citation type="submission" date="2020-03" db="EMBL/GenBank/DDBJ databases">
        <title>Genomic Encyclopedia of Type Strains, Phase IV (KMG-IV): sequencing the most valuable type-strain genomes for metagenomic binning, comparative biology and taxonomic classification.</title>
        <authorList>
            <person name="Goeker M."/>
        </authorList>
    </citation>
    <scope>NUCLEOTIDE SEQUENCE [LARGE SCALE GENOMIC DNA]</scope>
    <source>
        <strain evidence="2 3">DSM 25229</strain>
    </source>
</reference>
<keyword evidence="3" id="KW-1185">Reference proteome</keyword>
<gene>
    <name evidence="2" type="ORF">GGR90_003266</name>
</gene>